<keyword evidence="2" id="KW-1185">Reference proteome</keyword>
<evidence type="ECO:0000313" key="2">
    <source>
        <dbReference type="Proteomes" id="UP001140066"/>
    </source>
</evidence>
<organism evidence="1 2">
    <name type="scientific">Coemansia linderi</name>
    <dbReference type="NCBI Taxonomy" id="2663919"/>
    <lineage>
        <taxon>Eukaryota</taxon>
        <taxon>Fungi</taxon>
        <taxon>Fungi incertae sedis</taxon>
        <taxon>Zoopagomycota</taxon>
        <taxon>Kickxellomycotina</taxon>
        <taxon>Kickxellomycetes</taxon>
        <taxon>Kickxellales</taxon>
        <taxon>Kickxellaceae</taxon>
        <taxon>Coemansia</taxon>
    </lineage>
</organism>
<dbReference type="EMBL" id="JANBUK010002064">
    <property type="protein sequence ID" value="KAJ2775578.1"/>
    <property type="molecule type" value="Genomic_DNA"/>
</dbReference>
<accession>A0ACC1K7W8</accession>
<gene>
    <name evidence="1" type="ORF">GGI18_004469</name>
</gene>
<name>A0ACC1K7W8_9FUNG</name>
<dbReference type="Proteomes" id="UP001140066">
    <property type="component" value="Unassembled WGS sequence"/>
</dbReference>
<proteinExistence type="predicted"/>
<sequence length="426" mass="46064">PSGLGELRSAIAKVDAWWTGVAQMFSFDPHGKTLEENLAGVEYRLKQTLAIAGGRDESTADLYCVCLGPDSGLMVECEACNEWYHPYCVNLETADIQNSLFLCSLCDARARADKPRLLGDYPTIGRIEQAVMESRSFGLVVSALDPLVTLLLDAKALVELLGGLSGNRVAESAPCMDQPAHLRSLLRALLGLGINLKSGILDGLWAGLLELLKDEPIPKIIPGTTITSRRSSRGKPVSAMPEAGSPERAVANGMPTLPLDESQKQALSEQQGQLDQPEAVGVDAAPAENVHSEVLDIYVSRLEDLGLYIMNPPPADLEMGQGLLPARDAFRELEENCLCNVKGSELDDSNPMTLLPTIMCDDCSLSFHTECAQVPIDVARVIAFNQLRILVNAEVDNIPAEPSRFSCPSCCISTGENYKFGDVFFE</sequence>
<comment type="caution">
    <text evidence="1">The sequence shown here is derived from an EMBL/GenBank/DDBJ whole genome shotgun (WGS) entry which is preliminary data.</text>
</comment>
<evidence type="ECO:0000313" key="1">
    <source>
        <dbReference type="EMBL" id="KAJ2775578.1"/>
    </source>
</evidence>
<reference evidence="1" key="1">
    <citation type="submission" date="2022-07" db="EMBL/GenBank/DDBJ databases">
        <title>Phylogenomic reconstructions and comparative analyses of Kickxellomycotina fungi.</title>
        <authorList>
            <person name="Reynolds N.K."/>
            <person name="Stajich J.E."/>
            <person name="Barry K."/>
            <person name="Grigoriev I.V."/>
            <person name="Crous P."/>
            <person name="Smith M.E."/>
        </authorList>
    </citation>
    <scope>NUCLEOTIDE SEQUENCE</scope>
    <source>
        <strain evidence="1">BCRC 34191</strain>
    </source>
</reference>
<protein>
    <submittedName>
        <fullName evidence="1">Uncharacterized protein</fullName>
    </submittedName>
</protein>
<feature type="non-terminal residue" evidence="1">
    <location>
        <position position="1"/>
    </location>
</feature>